<proteinExistence type="predicted"/>
<keyword evidence="2" id="KW-0862">Zinc</keyword>
<evidence type="ECO:0000256" key="6">
    <source>
        <dbReference type="ARBA" id="ARBA00023242"/>
    </source>
</evidence>
<dbReference type="InterPro" id="IPR051615">
    <property type="entry name" value="Transcr_Regulatory_Elem"/>
</dbReference>
<evidence type="ECO:0000259" key="7">
    <source>
        <dbReference type="SMART" id="SM00906"/>
    </source>
</evidence>
<keyword evidence="5" id="KW-0804">Transcription</keyword>
<sequence length="451" mass="50669">MYESYQSKSRRFRDSCEQILSANGLHWVGDKQFEDYLTAQFFLWENSLLTILNESIYFQEKARFEKGEDTNLYSPILNHAICALGAFHSTRPFPAAIPADAKCDFFAARARVLIDLEMDHPTLATVQALIILSFYEAGRGDDARGWLYSGMAARISVDLGLHVDGQPDIMSVTTNTDMLQLRRGLFWALQATDVFWSCYLGRPLATGELGSNVPPPIVDAVRAWRDPTLEPGLDAPSEAQSRISPTVHRQFCTLISIMTQIQSTLYMGKTISLQDHLSFVASVDHQLRWWRDSLPSELHINAASVSLAGSNKGPTLLHLHMQYHTIMILLHRTLIAPFGDDLPSQTRSDEELQTCTESADEICLLLKMYTTSFSTRTMHVQSTYVVLTAGLIHVYKVHREQTSTSTRETSAASDNLTTCIQTLGEMSIAFKSSLRALDILLSARRQLSHDW</sequence>
<accession>W9VL62</accession>
<evidence type="ECO:0000256" key="5">
    <source>
        <dbReference type="ARBA" id="ARBA00023163"/>
    </source>
</evidence>
<reference evidence="8 9" key="1">
    <citation type="submission" date="2013-03" db="EMBL/GenBank/DDBJ databases">
        <title>The Genome Sequence of Cladophialophora psammophila CBS 110553.</title>
        <authorList>
            <consortium name="The Broad Institute Genomics Platform"/>
            <person name="Cuomo C."/>
            <person name="de Hoog S."/>
            <person name="Gorbushina A."/>
            <person name="Walker B."/>
            <person name="Young S.K."/>
            <person name="Zeng Q."/>
            <person name="Gargeya S."/>
            <person name="Fitzgerald M."/>
            <person name="Haas B."/>
            <person name="Abouelleil A."/>
            <person name="Allen A.W."/>
            <person name="Alvarado L."/>
            <person name="Arachchi H.M."/>
            <person name="Berlin A.M."/>
            <person name="Chapman S.B."/>
            <person name="Gainer-Dewar J."/>
            <person name="Goldberg J."/>
            <person name="Griggs A."/>
            <person name="Gujja S."/>
            <person name="Hansen M."/>
            <person name="Howarth C."/>
            <person name="Imamovic A."/>
            <person name="Ireland A."/>
            <person name="Larimer J."/>
            <person name="McCowan C."/>
            <person name="Murphy C."/>
            <person name="Pearson M."/>
            <person name="Poon T.W."/>
            <person name="Priest M."/>
            <person name="Roberts A."/>
            <person name="Saif S."/>
            <person name="Shea T."/>
            <person name="Sisk P."/>
            <person name="Sykes S."/>
            <person name="Wortman J."/>
            <person name="Nusbaum C."/>
            <person name="Birren B."/>
        </authorList>
    </citation>
    <scope>NUCLEOTIDE SEQUENCE [LARGE SCALE GENOMIC DNA]</scope>
    <source>
        <strain evidence="8 9">CBS 110553</strain>
    </source>
</reference>
<comment type="caution">
    <text evidence="8">The sequence shown here is derived from an EMBL/GenBank/DDBJ whole genome shotgun (WGS) entry which is preliminary data.</text>
</comment>
<keyword evidence="6" id="KW-0539">Nucleus</keyword>
<protein>
    <recommendedName>
        <fullName evidence="7">Xylanolytic transcriptional activator regulatory domain-containing protein</fullName>
    </recommendedName>
</protein>
<dbReference type="Proteomes" id="UP000019471">
    <property type="component" value="Unassembled WGS sequence"/>
</dbReference>
<feature type="domain" description="Xylanolytic transcriptional activator regulatory" evidence="7">
    <location>
        <begin position="145"/>
        <end position="221"/>
    </location>
</feature>
<evidence type="ECO:0000256" key="3">
    <source>
        <dbReference type="ARBA" id="ARBA00023015"/>
    </source>
</evidence>
<evidence type="ECO:0000313" key="8">
    <source>
        <dbReference type="EMBL" id="EXJ56258.1"/>
    </source>
</evidence>
<dbReference type="PANTHER" id="PTHR31313">
    <property type="entry name" value="TY1 ENHANCER ACTIVATOR"/>
    <property type="match status" value="1"/>
</dbReference>
<evidence type="ECO:0000256" key="2">
    <source>
        <dbReference type="ARBA" id="ARBA00022833"/>
    </source>
</evidence>
<dbReference type="GO" id="GO:0008270">
    <property type="term" value="F:zinc ion binding"/>
    <property type="evidence" value="ECO:0007669"/>
    <property type="project" value="InterPro"/>
</dbReference>
<dbReference type="GO" id="GO:0006351">
    <property type="term" value="P:DNA-templated transcription"/>
    <property type="evidence" value="ECO:0007669"/>
    <property type="project" value="InterPro"/>
</dbReference>
<keyword evidence="3" id="KW-0805">Transcription regulation</keyword>
<keyword evidence="4" id="KW-0238">DNA-binding</keyword>
<dbReference type="CDD" id="cd12148">
    <property type="entry name" value="fungal_TF_MHR"/>
    <property type="match status" value="1"/>
</dbReference>
<dbReference type="HOGENOM" id="CLU_007003_5_3_1"/>
<dbReference type="RefSeq" id="XP_007751473.1">
    <property type="nucleotide sequence ID" value="XM_007753283.1"/>
</dbReference>
<evidence type="ECO:0000313" key="9">
    <source>
        <dbReference type="Proteomes" id="UP000019471"/>
    </source>
</evidence>
<dbReference type="GeneID" id="19197400"/>
<dbReference type="EMBL" id="AMGX01000036">
    <property type="protein sequence ID" value="EXJ56258.1"/>
    <property type="molecule type" value="Genomic_DNA"/>
</dbReference>
<evidence type="ECO:0000256" key="4">
    <source>
        <dbReference type="ARBA" id="ARBA00023125"/>
    </source>
</evidence>
<evidence type="ECO:0000256" key="1">
    <source>
        <dbReference type="ARBA" id="ARBA00022723"/>
    </source>
</evidence>
<dbReference type="OrthoDB" id="2154091at2759"/>
<name>W9VL62_9EURO</name>
<keyword evidence="9" id="KW-1185">Reference proteome</keyword>
<dbReference type="AlphaFoldDB" id="W9VL62"/>
<keyword evidence="1" id="KW-0479">Metal-binding</keyword>
<gene>
    <name evidence="8" type="ORF">A1O5_12714</name>
</gene>
<organism evidence="8 9">
    <name type="scientific">Cladophialophora psammophila CBS 110553</name>
    <dbReference type="NCBI Taxonomy" id="1182543"/>
    <lineage>
        <taxon>Eukaryota</taxon>
        <taxon>Fungi</taxon>
        <taxon>Dikarya</taxon>
        <taxon>Ascomycota</taxon>
        <taxon>Pezizomycotina</taxon>
        <taxon>Eurotiomycetes</taxon>
        <taxon>Chaetothyriomycetidae</taxon>
        <taxon>Chaetothyriales</taxon>
        <taxon>Herpotrichiellaceae</taxon>
        <taxon>Cladophialophora</taxon>
    </lineage>
</organism>
<dbReference type="SMART" id="SM00906">
    <property type="entry name" value="Fungal_trans"/>
    <property type="match status" value="1"/>
</dbReference>
<dbReference type="PANTHER" id="PTHR31313:SF77">
    <property type="entry name" value="ZN(II)2CYS6 TRANSCRIPTION FACTOR (EUROFUNG)"/>
    <property type="match status" value="1"/>
</dbReference>
<dbReference type="GO" id="GO:0003677">
    <property type="term" value="F:DNA binding"/>
    <property type="evidence" value="ECO:0007669"/>
    <property type="project" value="UniProtKB-KW"/>
</dbReference>
<dbReference type="InterPro" id="IPR007219">
    <property type="entry name" value="XnlR_reg_dom"/>
</dbReference>
<dbReference type="eggNOG" id="ENOG502QV53">
    <property type="taxonomic scope" value="Eukaryota"/>
</dbReference>
<dbReference type="Pfam" id="PF04082">
    <property type="entry name" value="Fungal_trans"/>
    <property type="match status" value="1"/>
</dbReference>